<evidence type="ECO:0000313" key="3">
    <source>
        <dbReference type="Proteomes" id="UP001642360"/>
    </source>
</evidence>
<feature type="region of interest" description="Disordered" evidence="1">
    <location>
        <begin position="32"/>
        <end position="60"/>
    </location>
</feature>
<accession>A0ABC8UWR1</accession>
<evidence type="ECO:0000313" key="2">
    <source>
        <dbReference type="EMBL" id="CAK9185490.1"/>
    </source>
</evidence>
<sequence>MALADEAWYHGGEGDPECSLGIEALLEGHADRGESAEVEMTPGKGTGGEHVMTGAGDAPGIASLGTDLEQSSALGARSGQAVSGSGSWLLCEPGVVAVDARHGFLRVLEEDLPGIFGDDDSNQAMADVVLL</sequence>
<keyword evidence="3" id="KW-1185">Reference proteome</keyword>
<gene>
    <name evidence="2" type="ORF">ILEXP_LOCUS55897</name>
</gene>
<comment type="caution">
    <text evidence="2">The sequence shown here is derived from an EMBL/GenBank/DDBJ whole genome shotgun (WGS) entry which is preliminary data.</text>
</comment>
<organism evidence="2 3">
    <name type="scientific">Ilex paraguariensis</name>
    <name type="common">yerba mate</name>
    <dbReference type="NCBI Taxonomy" id="185542"/>
    <lineage>
        <taxon>Eukaryota</taxon>
        <taxon>Viridiplantae</taxon>
        <taxon>Streptophyta</taxon>
        <taxon>Embryophyta</taxon>
        <taxon>Tracheophyta</taxon>
        <taxon>Spermatophyta</taxon>
        <taxon>Magnoliopsida</taxon>
        <taxon>eudicotyledons</taxon>
        <taxon>Gunneridae</taxon>
        <taxon>Pentapetalae</taxon>
        <taxon>asterids</taxon>
        <taxon>campanulids</taxon>
        <taxon>Aquifoliales</taxon>
        <taxon>Aquifoliaceae</taxon>
        <taxon>Ilex</taxon>
    </lineage>
</organism>
<evidence type="ECO:0000256" key="1">
    <source>
        <dbReference type="SAM" id="MobiDB-lite"/>
    </source>
</evidence>
<dbReference type="AlphaFoldDB" id="A0ABC8UWR1"/>
<proteinExistence type="predicted"/>
<dbReference type="EMBL" id="CAUOFW020009335">
    <property type="protein sequence ID" value="CAK9185490.1"/>
    <property type="molecule type" value="Genomic_DNA"/>
</dbReference>
<dbReference type="Proteomes" id="UP001642360">
    <property type="component" value="Unassembled WGS sequence"/>
</dbReference>
<feature type="non-terminal residue" evidence="2">
    <location>
        <position position="1"/>
    </location>
</feature>
<reference evidence="2 3" key="1">
    <citation type="submission" date="2024-02" db="EMBL/GenBank/DDBJ databases">
        <authorList>
            <person name="Vignale AGUSTIN F."/>
            <person name="Sosa J E."/>
            <person name="Modenutti C."/>
        </authorList>
    </citation>
    <scope>NUCLEOTIDE SEQUENCE [LARGE SCALE GENOMIC DNA]</scope>
</reference>
<protein>
    <submittedName>
        <fullName evidence="2">Uncharacterized protein</fullName>
    </submittedName>
</protein>
<feature type="non-terminal residue" evidence="2">
    <location>
        <position position="131"/>
    </location>
</feature>
<name>A0ABC8UWR1_9AQUA</name>